<comment type="similarity">
    <text evidence="1">Belongs to the gamma-glutamylcyclotransferase family.</text>
</comment>
<dbReference type="Gene3D" id="3.10.490.10">
    <property type="entry name" value="Gamma-glutamyl cyclotransferase-like"/>
    <property type="match status" value="1"/>
</dbReference>
<gene>
    <name evidence="5" type="ORF">AOQ84DRAFT_97455</name>
</gene>
<dbReference type="AlphaFoldDB" id="A0A8E2FAH0"/>
<protein>
    <recommendedName>
        <fullName evidence="3">Putative gamma-glutamylcyclotransferase</fullName>
    </recommendedName>
</protein>
<dbReference type="CDD" id="cd06661">
    <property type="entry name" value="GGCT_like"/>
    <property type="match status" value="1"/>
</dbReference>
<evidence type="ECO:0000256" key="3">
    <source>
        <dbReference type="ARBA" id="ARBA00030602"/>
    </source>
</evidence>
<dbReference type="PANTHER" id="PTHR31544:SF2">
    <property type="entry name" value="AIG2-LIKE PROTEIN D"/>
    <property type="match status" value="1"/>
</dbReference>
<dbReference type="InterPro" id="IPR013024">
    <property type="entry name" value="GGCT-like"/>
</dbReference>
<dbReference type="InterPro" id="IPR045038">
    <property type="entry name" value="AIG2-like"/>
</dbReference>
<evidence type="ECO:0000313" key="6">
    <source>
        <dbReference type="Proteomes" id="UP000250140"/>
    </source>
</evidence>
<dbReference type="OrthoDB" id="1044435at2759"/>
<dbReference type="EMBL" id="KV748695">
    <property type="protein sequence ID" value="OCL13617.1"/>
    <property type="molecule type" value="Genomic_DNA"/>
</dbReference>
<dbReference type="Proteomes" id="UP000250140">
    <property type="component" value="Unassembled WGS sequence"/>
</dbReference>
<name>A0A8E2FAH0_9PEZI</name>
<feature type="domain" description="Gamma-glutamylcyclotransferase AIG2-like" evidence="4">
    <location>
        <begin position="7"/>
        <end position="145"/>
    </location>
</feature>
<dbReference type="Pfam" id="PF06094">
    <property type="entry name" value="GGACT"/>
    <property type="match status" value="1"/>
</dbReference>
<dbReference type="PANTHER" id="PTHR31544">
    <property type="entry name" value="AIG2-LIKE PROTEIN D"/>
    <property type="match status" value="1"/>
</dbReference>
<keyword evidence="2" id="KW-0808">Transferase</keyword>
<evidence type="ECO:0000259" key="4">
    <source>
        <dbReference type="Pfam" id="PF06094"/>
    </source>
</evidence>
<evidence type="ECO:0000256" key="2">
    <source>
        <dbReference type="ARBA" id="ARBA00022679"/>
    </source>
</evidence>
<evidence type="ECO:0000313" key="5">
    <source>
        <dbReference type="EMBL" id="OCL13617.1"/>
    </source>
</evidence>
<dbReference type="InterPro" id="IPR036568">
    <property type="entry name" value="GGCT-like_sf"/>
</dbReference>
<dbReference type="GO" id="GO:0016740">
    <property type="term" value="F:transferase activity"/>
    <property type="evidence" value="ECO:0007669"/>
    <property type="project" value="UniProtKB-KW"/>
</dbReference>
<dbReference type="SUPFAM" id="SSF110857">
    <property type="entry name" value="Gamma-glutamyl cyclotransferase-like"/>
    <property type="match status" value="1"/>
</dbReference>
<reference evidence="5 6" key="1">
    <citation type="journal article" date="2016" name="Nat. Commun.">
        <title>Ectomycorrhizal ecology is imprinted in the genome of the dominant symbiotic fungus Cenococcum geophilum.</title>
        <authorList>
            <consortium name="DOE Joint Genome Institute"/>
            <person name="Peter M."/>
            <person name="Kohler A."/>
            <person name="Ohm R.A."/>
            <person name="Kuo A."/>
            <person name="Krutzmann J."/>
            <person name="Morin E."/>
            <person name="Arend M."/>
            <person name="Barry K.W."/>
            <person name="Binder M."/>
            <person name="Choi C."/>
            <person name="Clum A."/>
            <person name="Copeland A."/>
            <person name="Grisel N."/>
            <person name="Haridas S."/>
            <person name="Kipfer T."/>
            <person name="LaButti K."/>
            <person name="Lindquist E."/>
            <person name="Lipzen A."/>
            <person name="Maire R."/>
            <person name="Meier B."/>
            <person name="Mihaltcheva S."/>
            <person name="Molinier V."/>
            <person name="Murat C."/>
            <person name="Poggeler S."/>
            <person name="Quandt C.A."/>
            <person name="Sperisen C."/>
            <person name="Tritt A."/>
            <person name="Tisserant E."/>
            <person name="Crous P.W."/>
            <person name="Henrissat B."/>
            <person name="Nehls U."/>
            <person name="Egli S."/>
            <person name="Spatafora J.W."/>
            <person name="Grigoriev I.V."/>
            <person name="Martin F.M."/>
        </authorList>
    </citation>
    <scope>NUCLEOTIDE SEQUENCE [LARGE SCALE GENOMIC DNA]</scope>
    <source>
        <strain evidence="5 6">CBS 207.34</strain>
    </source>
</reference>
<sequence length="210" mass="22926">MGDHTAFFYGTLMAPAVLHRVVHGTSTPAAWQSSLLRIRPALLRSFQRHKVLNADYPAILPANSAACVRGTLVSGLTDGDIWRLDLFEGHEYQRRTVRVRVLAEAGDGIGVVGAPAEDPKEAEEVDAEVYVWVAGKHRLEAQEWDFGEFVREKMGRWVGREAQGEYAEVDDAVAAKEGNVDPTGGRGANGSITKTLEEDGKAKEIIESVV</sequence>
<dbReference type="InterPro" id="IPR009288">
    <property type="entry name" value="AIG2-like_dom"/>
</dbReference>
<proteinExistence type="inferred from homology"/>
<accession>A0A8E2FAH0</accession>
<organism evidence="5 6">
    <name type="scientific">Glonium stellatum</name>
    <dbReference type="NCBI Taxonomy" id="574774"/>
    <lineage>
        <taxon>Eukaryota</taxon>
        <taxon>Fungi</taxon>
        <taxon>Dikarya</taxon>
        <taxon>Ascomycota</taxon>
        <taxon>Pezizomycotina</taxon>
        <taxon>Dothideomycetes</taxon>
        <taxon>Pleosporomycetidae</taxon>
        <taxon>Gloniales</taxon>
        <taxon>Gloniaceae</taxon>
        <taxon>Glonium</taxon>
    </lineage>
</organism>
<keyword evidence="6" id="KW-1185">Reference proteome</keyword>
<evidence type="ECO:0000256" key="1">
    <source>
        <dbReference type="ARBA" id="ARBA00008861"/>
    </source>
</evidence>